<evidence type="ECO:0000256" key="1">
    <source>
        <dbReference type="ARBA" id="ARBA00004609"/>
    </source>
</evidence>
<evidence type="ECO:0000313" key="14">
    <source>
        <dbReference type="Proteomes" id="UP000701853"/>
    </source>
</evidence>
<evidence type="ECO:0000256" key="5">
    <source>
        <dbReference type="ARBA" id="ARBA00022729"/>
    </source>
</evidence>
<comment type="caution">
    <text evidence="13">The sequence shown here is derived from an EMBL/GenBank/DDBJ whole genome shotgun (WGS) entry which is preliminary data.</text>
</comment>
<feature type="chain" id="PRO_5035264582" description="Bifunctional inhibitor/plant lipid transfer protein/seed storage helical domain-containing protein" evidence="11">
    <location>
        <begin position="32"/>
        <end position="402"/>
    </location>
</feature>
<feature type="region of interest" description="Disordered" evidence="9">
    <location>
        <begin position="311"/>
        <end position="373"/>
    </location>
</feature>
<keyword evidence="10" id="KW-0812">Transmembrane</keyword>
<dbReference type="SUPFAM" id="SSF47699">
    <property type="entry name" value="Bifunctional inhibitor/lipid-transfer protein/seed storage 2S albumin"/>
    <property type="match status" value="2"/>
</dbReference>
<keyword evidence="6" id="KW-1015">Disulfide bond</keyword>
<dbReference type="SMART" id="SM00499">
    <property type="entry name" value="AAI"/>
    <property type="match status" value="2"/>
</dbReference>
<evidence type="ECO:0000256" key="11">
    <source>
        <dbReference type="SAM" id="SignalP"/>
    </source>
</evidence>
<keyword evidence="14" id="KW-1185">Reference proteome</keyword>
<evidence type="ECO:0000256" key="10">
    <source>
        <dbReference type="SAM" id="Phobius"/>
    </source>
</evidence>
<dbReference type="PANTHER" id="PTHR33044">
    <property type="entry name" value="BIFUNCTIONAL INHIBITOR/LIPID-TRANSFER PROTEIN/SEED STORAGE 2S ALBUMIN SUPERFAMILY PROTEIN-RELATED"/>
    <property type="match status" value="1"/>
</dbReference>
<feature type="transmembrane region" description="Helical" evidence="10">
    <location>
        <begin position="383"/>
        <end position="400"/>
    </location>
</feature>
<dbReference type="InterPro" id="IPR036312">
    <property type="entry name" value="Bifun_inhib/LTP/seed_sf"/>
</dbReference>
<keyword evidence="10" id="KW-1133">Transmembrane helix</keyword>
<evidence type="ECO:0000256" key="2">
    <source>
        <dbReference type="ARBA" id="ARBA00009748"/>
    </source>
</evidence>
<feature type="region of interest" description="Disordered" evidence="9">
    <location>
        <begin position="114"/>
        <end position="155"/>
    </location>
</feature>
<keyword evidence="4" id="KW-0336">GPI-anchor</keyword>
<evidence type="ECO:0000256" key="3">
    <source>
        <dbReference type="ARBA" id="ARBA00022475"/>
    </source>
</evidence>
<dbReference type="Proteomes" id="UP000701853">
    <property type="component" value="Chromosome 9"/>
</dbReference>
<gene>
    <name evidence="13" type="ORF">CXB51_022857</name>
</gene>
<dbReference type="InterPro" id="IPR016140">
    <property type="entry name" value="Bifunc_inhib/LTP/seed_store"/>
</dbReference>
<dbReference type="OrthoDB" id="1914452at2759"/>
<sequence length="402" mass="41180">MQTPLQIMANMKMATCFVMVLMVMFYAGAKAQSGCTTVLISMSPCLNFITGNSSTPSQQCCTQLASVVRSSPRCLCEVLNGGGSSLGINVNRTQALALPGACNVQTPPISACNGASPAPADSPVGSPESGKGGSKTVPSTEEGGSPPPPSSNGSMTTAKLTLSWLIGRKHFKIILSLQKNTTMEFSKSCSCHHVPVTVVLALMSLMMLLLPVNGQTINNPCTPAMLTTFTPCFNFLTNSSANATSPSPACCNALKNLTSSSMGCTCLIVTGSVPFRLPINRTLAVSLPRACNMPSVPLQCNAPRGAPIPAPGPVSLAPKLSPGASPSLSPQSPIVPEPTPSAEVPDSGTTPALTPPSSTAGSGAPTAATGSRPVLTPSAANPAYSFSPFLLVFTLGFVIFKY</sequence>
<evidence type="ECO:0000256" key="6">
    <source>
        <dbReference type="ARBA" id="ARBA00023157"/>
    </source>
</evidence>
<evidence type="ECO:0000256" key="4">
    <source>
        <dbReference type="ARBA" id="ARBA00022622"/>
    </source>
</evidence>
<evidence type="ECO:0000313" key="13">
    <source>
        <dbReference type="EMBL" id="KAG8484509.1"/>
    </source>
</evidence>
<feature type="domain" description="Bifunctional inhibitor/plant lipid transfer protein/seed storage helical" evidence="12">
    <location>
        <begin position="221"/>
        <end position="300"/>
    </location>
</feature>
<protein>
    <recommendedName>
        <fullName evidence="12">Bifunctional inhibitor/plant lipid transfer protein/seed storage helical domain-containing protein</fullName>
    </recommendedName>
</protein>
<dbReference type="AlphaFoldDB" id="A0A8J6CTZ1"/>
<dbReference type="Gene3D" id="1.10.110.10">
    <property type="entry name" value="Plant lipid-transfer and hydrophobic proteins"/>
    <property type="match status" value="2"/>
</dbReference>
<dbReference type="EMBL" id="JAHUZN010000009">
    <property type="protein sequence ID" value="KAG8484509.1"/>
    <property type="molecule type" value="Genomic_DNA"/>
</dbReference>
<evidence type="ECO:0000256" key="7">
    <source>
        <dbReference type="ARBA" id="ARBA00023180"/>
    </source>
</evidence>
<feature type="domain" description="Bifunctional inhibitor/plant lipid transfer protein/seed storage helical" evidence="12">
    <location>
        <begin position="35"/>
        <end position="112"/>
    </location>
</feature>
<evidence type="ECO:0000259" key="12">
    <source>
        <dbReference type="SMART" id="SM00499"/>
    </source>
</evidence>
<dbReference type="FunFam" id="1.10.110.10:FF:000001">
    <property type="entry name" value="Bifunctional inhibitor/lipid-transfer protein/seed storage 2S albumin superfamily protein"/>
    <property type="match status" value="1"/>
</dbReference>
<evidence type="ECO:0000256" key="8">
    <source>
        <dbReference type="ARBA" id="ARBA00023288"/>
    </source>
</evidence>
<keyword evidence="7" id="KW-0325">Glycoprotein</keyword>
<feature type="compositionally biased region" description="Low complexity" evidence="9">
    <location>
        <begin position="347"/>
        <end position="371"/>
    </location>
</feature>
<evidence type="ECO:0000256" key="9">
    <source>
        <dbReference type="SAM" id="MobiDB-lite"/>
    </source>
</evidence>
<keyword evidence="10" id="KW-0472">Membrane</keyword>
<feature type="signal peptide" evidence="11">
    <location>
        <begin position="1"/>
        <end position="31"/>
    </location>
</feature>
<dbReference type="CDD" id="cd00010">
    <property type="entry name" value="AAI_LTSS"/>
    <property type="match status" value="2"/>
</dbReference>
<comment type="subcellular location">
    <subcellularLocation>
        <location evidence="1">Cell membrane</location>
        <topology evidence="1">Lipid-anchor</topology>
        <topology evidence="1">GPI-anchor</topology>
    </subcellularLocation>
</comment>
<keyword evidence="8" id="KW-0449">Lipoprotein</keyword>
<organism evidence="13 14">
    <name type="scientific">Gossypium anomalum</name>
    <dbReference type="NCBI Taxonomy" id="47600"/>
    <lineage>
        <taxon>Eukaryota</taxon>
        <taxon>Viridiplantae</taxon>
        <taxon>Streptophyta</taxon>
        <taxon>Embryophyta</taxon>
        <taxon>Tracheophyta</taxon>
        <taxon>Spermatophyta</taxon>
        <taxon>Magnoliopsida</taxon>
        <taxon>eudicotyledons</taxon>
        <taxon>Gunneridae</taxon>
        <taxon>Pentapetalae</taxon>
        <taxon>rosids</taxon>
        <taxon>malvids</taxon>
        <taxon>Malvales</taxon>
        <taxon>Malvaceae</taxon>
        <taxon>Malvoideae</taxon>
        <taxon>Gossypium</taxon>
    </lineage>
</organism>
<keyword evidence="5 11" id="KW-0732">Signal</keyword>
<dbReference type="InterPro" id="IPR043325">
    <property type="entry name" value="LTSS"/>
</dbReference>
<reference evidence="13 14" key="1">
    <citation type="journal article" date="2021" name="bioRxiv">
        <title>The Gossypium anomalum genome as a resource for cotton improvement and evolutionary analysis of hybrid incompatibility.</title>
        <authorList>
            <person name="Grover C.E."/>
            <person name="Yuan D."/>
            <person name="Arick M.A."/>
            <person name="Miller E.R."/>
            <person name="Hu G."/>
            <person name="Peterson D.G."/>
            <person name="Wendel J.F."/>
            <person name="Udall J.A."/>
        </authorList>
    </citation>
    <scope>NUCLEOTIDE SEQUENCE [LARGE SCALE GENOMIC DNA]</scope>
    <source>
        <strain evidence="13">JFW-Udall</strain>
        <tissue evidence="13">Leaf</tissue>
    </source>
</reference>
<dbReference type="GO" id="GO:0005886">
    <property type="term" value="C:plasma membrane"/>
    <property type="evidence" value="ECO:0007669"/>
    <property type="project" value="UniProtKB-SubCell"/>
</dbReference>
<keyword evidence="3" id="KW-1003">Cell membrane</keyword>
<dbReference type="GO" id="GO:0098552">
    <property type="term" value="C:side of membrane"/>
    <property type="evidence" value="ECO:0007669"/>
    <property type="project" value="UniProtKB-KW"/>
</dbReference>
<name>A0A8J6CTZ1_9ROSI</name>
<comment type="similarity">
    <text evidence="2">Belongs to the plant LTP family.</text>
</comment>
<accession>A0A8J6CTZ1</accession>
<proteinExistence type="inferred from homology"/>
<dbReference type="Pfam" id="PF14368">
    <property type="entry name" value="LTP_2"/>
    <property type="match status" value="2"/>
</dbReference>